<organism evidence="1 2">
    <name type="scientific">Babesia ovata</name>
    <dbReference type="NCBI Taxonomy" id="189622"/>
    <lineage>
        <taxon>Eukaryota</taxon>
        <taxon>Sar</taxon>
        <taxon>Alveolata</taxon>
        <taxon>Apicomplexa</taxon>
        <taxon>Aconoidasida</taxon>
        <taxon>Piroplasmida</taxon>
        <taxon>Babesiidae</taxon>
        <taxon>Babesia</taxon>
    </lineage>
</organism>
<dbReference type="RefSeq" id="XP_028868469.1">
    <property type="nucleotide sequence ID" value="XM_029012636.1"/>
</dbReference>
<protein>
    <submittedName>
        <fullName evidence="1">Cytoglobin-2, putative</fullName>
    </submittedName>
</protein>
<dbReference type="AlphaFoldDB" id="A0A2H6KGV8"/>
<evidence type="ECO:0000313" key="1">
    <source>
        <dbReference type="EMBL" id="GBE62226.1"/>
    </source>
</evidence>
<evidence type="ECO:0000313" key="2">
    <source>
        <dbReference type="Proteomes" id="UP000236319"/>
    </source>
</evidence>
<dbReference type="OrthoDB" id="366404at2759"/>
<reference evidence="1 2" key="1">
    <citation type="journal article" date="2017" name="BMC Genomics">
        <title>Whole-genome assembly of Babesia ovata and comparative genomics between closely related pathogens.</title>
        <authorList>
            <person name="Yamagishi J."/>
            <person name="Asada M."/>
            <person name="Hakimi H."/>
            <person name="Tanaka T.Q."/>
            <person name="Sugimoto C."/>
            <person name="Kawazu S."/>
        </authorList>
    </citation>
    <scope>NUCLEOTIDE SEQUENCE [LARGE SCALE GENOMIC DNA]</scope>
    <source>
        <strain evidence="1 2">Miyake</strain>
    </source>
</reference>
<comment type="caution">
    <text evidence="1">The sequence shown here is derived from an EMBL/GenBank/DDBJ whole genome shotgun (WGS) entry which is preliminary data.</text>
</comment>
<dbReference type="GeneID" id="39875996"/>
<proteinExistence type="predicted"/>
<dbReference type="Proteomes" id="UP000236319">
    <property type="component" value="Unassembled WGS sequence"/>
</dbReference>
<gene>
    <name evidence="1" type="ORF">BOVATA_037190</name>
</gene>
<name>A0A2H6KGV8_9APIC</name>
<sequence>MFCAIISDVENKAEICFEVAKRLRRTNKGRMPLNNGDEAFVKFFNLGDVERCNIASGSIEMPLYEVTIRDVCEAVCAVSEESPNGDLLLYLAYRRLNQIDIATIHSNEVKSVCRVLYALSKSGYLVECNSKLVCSIVEKHARSMNARDISCIIQAIKFSDEAALIPLLRRIQAIVGEAQEQSAVGVKSASVLISNLANIAHEENVECLHTLKKCAEAMVDNVKRDAATIGQPETFTAIVIALGKLQAFRYNQEIYRCFEILTGHILENQLLWMRTGRIYDLNKLLSILAAIRPQAKGDKYIQRKRAPSICVEETSENVLLSGLEMVIKRLSELYVAGLGRLNSRAEGVDDTLIRNLCHFLEIYRAHDLCGVLSLGDELNRELLRTLSDRHDYMKPVDVIELVLYLQTVDPQDANLRTMQAAAIKRAETDANVDERQWGRIRRLVSPRKQ</sequence>
<keyword evidence="2" id="KW-1185">Reference proteome</keyword>
<accession>A0A2H6KGV8</accession>
<dbReference type="VEuPathDB" id="PiroplasmaDB:BOVATA_037190"/>
<dbReference type="EMBL" id="BDSA01000004">
    <property type="protein sequence ID" value="GBE62226.1"/>
    <property type="molecule type" value="Genomic_DNA"/>
</dbReference>